<feature type="domain" description="Histidine kinase/HSP90-like ATPase" evidence="2">
    <location>
        <begin position="48"/>
        <end position="164"/>
    </location>
</feature>
<dbReference type="AlphaFoldDB" id="A0A5S4FFB9"/>
<gene>
    <name evidence="3" type="ORF">ETD86_22640</name>
</gene>
<sequence length="196" mass="21296">MDPSARATFQQVLHLDSASGSVAPSGSARRQSQASLEEPAMRTLLILPFTLHDVTKLRRAVAELAEKCGLHGPRLDDFVLAVHESVVNAVEHAGGHGYFKLWTVNGVIRSETTDRGSGIPDDYVDGHSRPSDLGYTGRGIYLIRRLTDTADFHTGPLGTTVRLTMRLPRGPDFSTRQQMRRIRVSAGGHPPGGFTA</sequence>
<dbReference type="Pfam" id="PF13581">
    <property type="entry name" value="HATPase_c_2"/>
    <property type="match status" value="1"/>
</dbReference>
<dbReference type="InterPro" id="IPR036890">
    <property type="entry name" value="HATPase_C_sf"/>
</dbReference>
<dbReference type="Proteomes" id="UP000309128">
    <property type="component" value="Unassembled WGS sequence"/>
</dbReference>
<keyword evidence="3" id="KW-0547">Nucleotide-binding</keyword>
<proteinExistence type="predicted"/>
<dbReference type="CDD" id="cd16936">
    <property type="entry name" value="HATPase_RsbW-like"/>
    <property type="match status" value="1"/>
</dbReference>
<comment type="caution">
    <text evidence="3">The sequence shown here is derived from an EMBL/GenBank/DDBJ whole genome shotgun (WGS) entry which is preliminary data.</text>
</comment>
<keyword evidence="1" id="KW-0723">Serine/threonine-protein kinase</keyword>
<dbReference type="EMBL" id="VCKY01000075">
    <property type="protein sequence ID" value="TMR17925.1"/>
    <property type="molecule type" value="Genomic_DNA"/>
</dbReference>
<keyword evidence="1" id="KW-0418">Kinase</keyword>
<accession>A0A5S4FFB9</accession>
<dbReference type="InterPro" id="IPR003594">
    <property type="entry name" value="HATPase_dom"/>
</dbReference>
<evidence type="ECO:0000313" key="3">
    <source>
        <dbReference type="EMBL" id="TMR17925.1"/>
    </source>
</evidence>
<keyword evidence="1" id="KW-0808">Transferase</keyword>
<name>A0A5S4FFB9_9ACTN</name>
<keyword evidence="3" id="KW-0067">ATP-binding</keyword>
<organism evidence="3 4">
    <name type="scientific">Nonomuraea turkmeniaca</name>
    <dbReference type="NCBI Taxonomy" id="103838"/>
    <lineage>
        <taxon>Bacteria</taxon>
        <taxon>Bacillati</taxon>
        <taxon>Actinomycetota</taxon>
        <taxon>Actinomycetes</taxon>
        <taxon>Streptosporangiales</taxon>
        <taxon>Streptosporangiaceae</taxon>
        <taxon>Nonomuraea</taxon>
    </lineage>
</organism>
<dbReference type="PANTHER" id="PTHR35526">
    <property type="entry name" value="ANTI-SIGMA-F FACTOR RSBW-RELATED"/>
    <property type="match status" value="1"/>
</dbReference>
<dbReference type="PANTHER" id="PTHR35526:SF3">
    <property type="entry name" value="ANTI-SIGMA-F FACTOR RSBW"/>
    <property type="match status" value="1"/>
</dbReference>
<dbReference type="InterPro" id="IPR050267">
    <property type="entry name" value="Anti-sigma-factor_SerPK"/>
</dbReference>
<evidence type="ECO:0000313" key="4">
    <source>
        <dbReference type="Proteomes" id="UP000309128"/>
    </source>
</evidence>
<dbReference type="GO" id="GO:0005524">
    <property type="term" value="F:ATP binding"/>
    <property type="evidence" value="ECO:0007669"/>
    <property type="project" value="UniProtKB-KW"/>
</dbReference>
<keyword evidence="4" id="KW-1185">Reference proteome</keyword>
<dbReference type="GO" id="GO:0004674">
    <property type="term" value="F:protein serine/threonine kinase activity"/>
    <property type="evidence" value="ECO:0007669"/>
    <property type="project" value="UniProtKB-KW"/>
</dbReference>
<reference evidence="3 4" key="1">
    <citation type="submission" date="2019-05" db="EMBL/GenBank/DDBJ databases">
        <title>Draft genome sequence of Nonomuraea turkmeniaca DSM 43926.</title>
        <authorList>
            <person name="Saricaoglu S."/>
            <person name="Isik K."/>
        </authorList>
    </citation>
    <scope>NUCLEOTIDE SEQUENCE [LARGE SCALE GENOMIC DNA]</scope>
    <source>
        <strain evidence="3 4">DSM 43926</strain>
    </source>
</reference>
<evidence type="ECO:0000256" key="1">
    <source>
        <dbReference type="ARBA" id="ARBA00022527"/>
    </source>
</evidence>
<dbReference type="Gene3D" id="3.30.565.10">
    <property type="entry name" value="Histidine kinase-like ATPase, C-terminal domain"/>
    <property type="match status" value="1"/>
</dbReference>
<dbReference type="SUPFAM" id="SSF55874">
    <property type="entry name" value="ATPase domain of HSP90 chaperone/DNA topoisomerase II/histidine kinase"/>
    <property type="match status" value="1"/>
</dbReference>
<protein>
    <submittedName>
        <fullName evidence="3">ATP-binding protein</fullName>
    </submittedName>
</protein>
<dbReference type="OrthoDB" id="4350801at2"/>
<evidence type="ECO:0000259" key="2">
    <source>
        <dbReference type="Pfam" id="PF13581"/>
    </source>
</evidence>